<dbReference type="GO" id="GO:0005886">
    <property type="term" value="C:plasma membrane"/>
    <property type="evidence" value="ECO:0007669"/>
    <property type="project" value="UniProtKB-SubCell"/>
</dbReference>
<dbReference type="InterPro" id="IPR004563">
    <property type="entry name" value="Apolipo_AcylTrfase"/>
</dbReference>
<dbReference type="AlphaFoldDB" id="A0A3A6TR91"/>
<comment type="similarity">
    <text evidence="2 9">Belongs to the CN hydrolase family. Apolipoprotein N-acyltransferase subfamily.</text>
</comment>
<keyword evidence="12" id="KW-1185">Reference proteome</keyword>
<comment type="catalytic activity">
    <reaction evidence="9">
        <text>N-terminal S-1,2-diacyl-sn-glyceryl-L-cysteinyl-[lipoprotein] + a glycerophospholipid = N-acyl-S-1,2-diacyl-sn-glyceryl-L-cysteinyl-[lipoprotein] + a 2-acyl-sn-glycero-3-phospholipid + H(+)</text>
        <dbReference type="Rhea" id="RHEA:48228"/>
        <dbReference type="Rhea" id="RHEA-COMP:14681"/>
        <dbReference type="Rhea" id="RHEA-COMP:14684"/>
        <dbReference type="ChEBI" id="CHEBI:15378"/>
        <dbReference type="ChEBI" id="CHEBI:136912"/>
        <dbReference type="ChEBI" id="CHEBI:140656"/>
        <dbReference type="ChEBI" id="CHEBI:140657"/>
        <dbReference type="ChEBI" id="CHEBI:140660"/>
        <dbReference type="EC" id="2.3.1.269"/>
    </reaction>
</comment>
<proteinExistence type="inferred from homology"/>
<feature type="transmembrane region" description="Helical" evidence="9">
    <location>
        <begin position="497"/>
        <end position="516"/>
    </location>
</feature>
<evidence type="ECO:0000259" key="10">
    <source>
        <dbReference type="PROSITE" id="PS50263"/>
    </source>
</evidence>
<gene>
    <name evidence="9" type="primary">lnt</name>
    <name evidence="11" type="ORF">D5R81_04640</name>
</gene>
<dbReference type="InterPro" id="IPR003010">
    <property type="entry name" value="C-N_Hydrolase"/>
</dbReference>
<feature type="transmembrane region" description="Helical" evidence="9">
    <location>
        <begin position="199"/>
        <end position="216"/>
    </location>
</feature>
<evidence type="ECO:0000256" key="9">
    <source>
        <dbReference type="HAMAP-Rule" id="MF_01148"/>
    </source>
</evidence>
<keyword evidence="11" id="KW-0449">Lipoprotein</keyword>
<feature type="transmembrane region" description="Helical" evidence="9">
    <location>
        <begin position="12"/>
        <end position="29"/>
    </location>
</feature>
<dbReference type="PROSITE" id="PS50263">
    <property type="entry name" value="CN_HYDROLASE"/>
    <property type="match status" value="1"/>
</dbReference>
<organism evidence="11 12">
    <name type="scientific">Parashewanella spongiae</name>
    <dbReference type="NCBI Taxonomy" id="342950"/>
    <lineage>
        <taxon>Bacteria</taxon>
        <taxon>Pseudomonadati</taxon>
        <taxon>Pseudomonadota</taxon>
        <taxon>Gammaproteobacteria</taxon>
        <taxon>Alteromonadales</taxon>
        <taxon>Shewanellaceae</taxon>
        <taxon>Parashewanella</taxon>
    </lineage>
</organism>
<evidence type="ECO:0000256" key="1">
    <source>
        <dbReference type="ARBA" id="ARBA00004651"/>
    </source>
</evidence>
<feature type="transmembrane region" description="Helical" evidence="9">
    <location>
        <begin position="129"/>
        <end position="148"/>
    </location>
</feature>
<evidence type="ECO:0000313" key="12">
    <source>
        <dbReference type="Proteomes" id="UP000273022"/>
    </source>
</evidence>
<dbReference type="PANTHER" id="PTHR38686">
    <property type="entry name" value="APOLIPOPROTEIN N-ACYLTRANSFERASE"/>
    <property type="match status" value="1"/>
</dbReference>
<dbReference type="InterPro" id="IPR036526">
    <property type="entry name" value="C-N_Hydrolase_sf"/>
</dbReference>
<dbReference type="GO" id="GO:0016410">
    <property type="term" value="F:N-acyltransferase activity"/>
    <property type="evidence" value="ECO:0007669"/>
    <property type="project" value="UniProtKB-UniRule"/>
</dbReference>
<evidence type="ECO:0000256" key="2">
    <source>
        <dbReference type="ARBA" id="ARBA00010065"/>
    </source>
</evidence>
<feature type="domain" description="CN hydrolase" evidence="10">
    <location>
        <begin position="234"/>
        <end position="484"/>
    </location>
</feature>
<comment type="pathway">
    <text evidence="9">Protein modification; lipoprotein biosynthesis (N-acyl transfer).</text>
</comment>
<comment type="function">
    <text evidence="9">Catalyzes the phospholipid dependent N-acylation of the N-terminal cysteine of apolipoprotein, the last step in lipoprotein maturation.</text>
</comment>
<dbReference type="InterPro" id="IPR045378">
    <property type="entry name" value="LNT_N"/>
</dbReference>
<feature type="transmembrane region" description="Helical" evidence="9">
    <location>
        <begin position="168"/>
        <end position="192"/>
    </location>
</feature>
<keyword evidence="3 9" id="KW-1003">Cell membrane</keyword>
<evidence type="ECO:0000256" key="7">
    <source>
        <dbReference type="ARBA" id="ARBA00023136"/>
    </source>
</evidence>
<keyword evidence="8 9" id="KW-0012">Acyltransferase</keyword>
<protein>
    <recommendedName>
        <fullName evidence="9">Apolipoprotein N-acyltransferase</fullName>
        <shortName evidence="9">ALP N-acyltransferase</shortName>
        <ecNumber evidence="9">2.3.1.269</ecNumber>
    </recommendedName>
</protein>
<accession>A0A3A6TR91</accession>
<dbReference type="RefSeq" id="WP_121852488.1">
    <property type="nucleotide sequence ID" value="NZ_CP037952.1"/>
</dbReference>
<evidence type="ECO:0000256" key="4">
    <source>
        <dbReference type="ARBA" id="ARBA00022679"/>
    </source>
</evidence>
<evidence type="ECO:0000256" key="6">
    <source>
        <dbReference type="ARBA" id="ARBA00022989"/>
    </source>
</evidence>
<dbReference type="CDD" id="cd07571">
    <property type="entry name" value="ALP_N-acyl_transferase"/>
    <property type="match status" value="1"/>
</dbReference>
<evidence type="ECO:0000313" key="11">
    <source>
        <dbReference type="EMBL" id="RJY18603.1"/>
    </source>
</evidence>
<comment type="caution">
    <text evidence="11">The sequence shown here is derived from an EMBL/GenBank/DDBJ whole genome shotgun (WGS) entry which is preliminary data.</text>
</comment>
<feature type="transmembrane region" description="Helical" evidence="9">
    <location>
        <begin position="60"/>
        <end position="80"/>
    </location>
</feature>
<feature type="transmembrane region" description="Helical" evidence="9">
    <location>
        <begin position="86"/>
        <end position="108"/>
    </location>
</feature>
<dbReference type="HAMAP" id="MF_01148">
    <property type="entry name" value="Lnt"/>
    <property type="match status" value="1"/>
</dbReference>
<dbReference type="EC" id="2.3.1.269" evidence="9"/>
<keyword evidence="7 9" id="KW-0472">Membrane</keyword>
<dbReference type="EMBL" id="QYYH01000019">
    <property type="protein sequence ID" value="RJY18603.1"/>
    <property type="molecule type" value="Genomic_DNA"/>
</dbReference>
<comment type="subcellular location">
    <subcellularLocation>
        <location evidence="1 9">Cell membrane</location>
        <topology evidence="1 9">Multi-pass membrane protein</topology>
    </subcellularLocation>
</comment>
<keyword evidence="4 9" id="KW-0808">Transferase</keyword>
<dbReference type="GO" id="GO:0042158">
    <property type="term" value="P:lipoprotein biosynthetic process"/>
    <property type="evidence" value="ECO:0007669"/>
    <property type="project" value="UniProtKB-UniRule"/>
</dbReference>
<keyword evidence="5 9" id="KW-0812">Transmembrane</keyword>
<reference evidence="11 12" key="1">
    <citation type="submission" date="2018-09" db="EMBL/GenBank/DDBJ databases">
        <title>Phylogeny of the Shewanellaceae, and recommendation for two new genera, Pseudoshewanella and Parashewanella.</title>
        <authorList>
            <person name="Wang G."/>
        </authorList>
    </citation>
    <scope>NUCLEOTIDE SEQUENCE [LARGE SCALE GENOMIC DNA]</scope>
    <source>
        <strain evidence="11 12">KCTC 22492</strain>
    </source>
</reference>
<dbReference type="Pfam" id="PF20154">
    <property type="entry name" value="LNT_N"/>
    <property type="match status" value="1"/>
</dbReference>
<evidence type="ECO:0000256" key="8">
    <source>
        <dbReference type="ARBA" id="ARBA00023315"/>
    </source>
</evidence>
<dbReference type="PANTHER" id="PTHR38686:SF1">
    <property type="entry name" value="APOLIPOPROTEIN N-ACYLTRANSFERASE"/>
    <property type="match status" value="1"/>
</dbReference>
<dbReference type="UniPathway" id="UPA00666"/>
<dbReference type="Pfam" id="PF00795">
    <property type="entry name" value="CN_hydrolase"/>
    <property type="match status" value="1"/>
</dbReference>
<dbReference type="SUPFAM" id="SSF56317">
    <property type="entry name" value="Carbon-nitrogen hydrolase"/>
    <property type="match status" value="1"/>
</dbReference>
<dbReference type="Proteomes" id="UP000273022">
    <property type="component" value="Unassembled WGS sequence"/>
</dbReference>
<evidence type="ECO:0000256" key="3">
    <source>
        <dbReference type="ARBA" id="ARBA00022475"/>
    </source>
</evidence>
<keyword evidence="6 9" id="KW-1133">Transmembrane helix</keyword>
<evidence type="ECO:0000256" key="5">
    <source>
        <dbReference type="ARBA" id="ARBA00022692"/>
    </source>
</evidence>
<name>A0A3A6TR91_9GAMM</name>
<sequence>MLANLFSSRKIITRCAAAFITGASCVLAFSPYDIWIVLPIAMGFTLWQSRVLTPKQSFNYWLSFGFGYFAIGISWVHVSMANYGGLPLAVSMLLMAMLALYLALFPAFTGYLNQKLTQPFIQNKSASEIFRTLLLFPALWVTLEWSRGWMLTGFPWLWAGYSQTEGPLASLASSIGALGISYVIAMIAGLIALLLQKRWLPTIVILPVILLAAWVSPKFSTIEPTGESMKLAMVQGNIPQSTKWQPEALWPTMIKYMDLTRDNFDAEVIIWPEAAIPAPEALVVDFLETSNKAANLNNSAIVTGIISQKQSHFYNTLITLGNSNQAEQPAGDYVPHSNNEYKKHHLLPIGEFVPFQSLLRPLAPLFNLPMSSFSRGDYIQPDLRALGYKITPAICFEIAFPEQVRANLKQNSDVILTVSNDAWFGTSIGPLQHMQIAQMRAIELGRPVLRSTNNGVTALVDANGIIIKQIPQFETAVLRAKVPLVKGKTLFYQLGQWPILFLCFSIILFFVGKAVFSTRKANNI</sequence>
<dbReference type="NCBIfam" id="TIGR00546">
    <property type="entry name" value="lnt"/>
    <property type="match status" value="1"/>
</dbReference>
<dbReference type="Gene3D" id="3.60.110.10">
    <property type="entry name" value="Carbon-nitrogen hydrolase"/>
    <property type="match status" value="1"/>
</dbReference>